<organism evidence="1 2">
    <name type="scientific">Kitasatospora arboriphila</name>
    <dbReference type="NCBI Taxonomy" id="258052"/>
    <lineage>
        <taxon>Bacteria</taxon>
        <taxon>Bacillati</taxon>
        <taxon>Actinomycetota</taxon>
        <taxon>Actinomycetes</taxon>
        <taxon>Kitasatosporales</taxon>
        <taxon>Streptomycetaceae</taxon>
        <taxon>Kitasatospora</taxon>
    </lineage>
</organism>
<accession>A0ABN1TEY8</accession>
<proteinExistence type="predicted"/>
<dbReference type="Pfam" id="PF10094">
    <property type="entry name" value="DUF2332"/>
    <property type="match status" value="1"/>
</dbReference>
<reference evidence="1 2" key="1">
    <citation type="journal article" date="2019" name="Int. J. Syst. Evol. Microbiol.">
        <title>The Global Catalogue of Microorganisms (GCM) 10K type strain sequencing project: providing services to taxonomists for standard genome sequencing and annotation.</title>
        <authorList>
            <consortium name="The Broad Institute Genomics Platform"/>
            <consortium name="The Broad Institute Genome Sequencing Center for Infectious Disease"/>
            <person name="Wu L."/>
            <person name="Ma J."/>
        </authorList>
    </citation>
    <scope>NUCLEOTIDE SEQUENCE [LARGE SCALE GENOMIC DNA]</scope>
    <source>
        <strain evidence="1 2">JCM 13002</strain>
    </source>
</reference>
<dbReference type="Proteomes" id="UP001499987">
    <property type="component" value="Unassembled WGS sequence"/>
</dbReference>
<dbReference type="EMBL" id="BAAALD010000016">
    <property type="protein sequence ID" value="GAA1080078.1"/>
    <property type="molecule type" value="Genomic_DNA"/>
</dbReference>
<sequence>MSIEHTVAVFEQQAVACAELGSPLYAALLHAAAADVREGGPCAAAVAGHEDDAGPQAVALRLLGGVHALVLTGRAPELAAHYPSAGGSVDPARPDTAWPAFRQAVADNLPWVRDWLTRPPQTNEVGRSNLLIAGLLHALGERRLPIRLIELGSSAGLNQLADRFHCSSPGYSCGPADSPVQLPDAWRGTPPSWLPARAEPLAFAERRGCDLAPIDPRSAEGSLALRAYLWPDQPARTARLEGALRLAAEVPTRVEAVGAADFLAGAEVAEGMLTVVWHSVMRQYVPAEEWARVEDELARLAASSSPTAPFVHVAFEPRRIGDRHRFVLAVRSGTGPVELLAEAAPHGLPAWPAEPGWTAA</sequence>
<dbReference type="RefSeq" id="WP_344623454.1">
    <property type="nucleotide sequence ID" value="NZ_BAAALD010000016.1"/>
</dbReference>
<evidence type="ECO:0000313" key="1">
    <source>
        <dbReference type="EMBL" id="GAA1080078.1"/>
    </source>
</evidence>
<protein>
    <submittedName>
        <fullName evidence="1">DUF2332 domain-containing protein</fullName>
    </submittedName>
</protein>
<gene>
    <name evidence="1" type="ORF">GCM10009663_23270</name>
</gene>
<name>A0ABN1TEY8_9ACTN</name>
<comment type="caution">
    <text evidence="1">The sequence shown here is derived from an EMBL/GenBank/DDBJ whole genome shotgun (WGS) entry which is preliminary data.</text>
</comment>
<dbReference type="InterPro" id="IPR011200">
    <property type="entry name" value="UCP012608"/>
</dbReference>
<keyword evidence="2" id="KW-1185">Reference proteome</keyword>
<evidence type="ECO:0000313" key="2">
    <source>
        <dbReference type="Proteomes" id="UP001499987"/>
    </source>
</evidence>
<dbReference type="PIRSF" id="PIRSF012608">
    <property type="entry name" value="UCP012608"/>
    <property type="match status" value="1"/>
</dbReference>